<comment type="caution">
    <text evidence="1">The sequence shown here is derived from an EMBL/GenBank/DDBJ whole genome shotgun (WGS) entry which is preliminary data.</text>
</comment>
<protein>
    <submittedName>
        <fullName evidence="1">Sodium ion-translocating decarboxylase subunit beta</fullName>
    </submittedName>
</protein>
<evidence type="ECO:0000313" key="2">
    <source>
        <dbReference type="Proteomes" id="UP001199424"/>
    </source>
</evidence>
<dbReference type="Proteomes" id="UP001199424">
    <property type="component" value="Unassembled WGS sequence"/>
</dbReference>
<sequence length="348" mass="38975">MKDVWKVYFNGSFGGKSPDGSHPGQVLKLNQKFRFAGRDWYVPAAYLTAKGLVLDILMRADKAALEDFCKKWEHLEDEDVPNDVFEQAERENPLAFEFSPQIELNGQTLPFSQGHGLSYHPLFQNAAACEPALDEDEIDFDTPTERAIIDHYGLNPEDGWAIHRYSFPWKTKRRPKSISSLALTLTPQPVRVPGAEFEVQKPGDIFTFSHNGIPYTLTAQNLEPQTLPKNAFSDARFDFPNRFTAMTYTVSPAPPKNLISVEDCTQNDPPVEREAPKDYPFMPEAQNAAVVCIIGGADGPTALFVTAKSEDKAVLTTCSALHFAPPEKITWRIVFHETPFAPETFPLL</sequence>
<evidence type="ECO:0000313" key="1">
    <source>
        <dbReference type="EMBL" id="MCC2137629.1"/>
    </source>
</evidence>
<dbReference type="AlphaFoldDB" id="A0AAE3DJ90"/>
<keyword evidence="2" id="KW-1185">Reference proteome</keyword>
<accession>A0AAE3DJ90</accession>
<name>A0AAE3DJ90_9FIRM</name>
<organism evidence="1 2">
    <name type="scientific">Hominenteromicrobium mulieris</name>
    <dbReference type="NCBI Taxonomy" id="2885357"/>
    <lineage>
        <taxon>Bacteria</taxon>
        <taxon>Bacillati</taxon>
        <taxon>Bacillota</taxon>
        <taxon>Clostridia</taxon>
        <taxon>Eubacteriales</taxon>
        <taxon>Oscillospiraceae</taxon>
        <taxon>Hominenteromicrobium</taxon>
    </lineage>
</organism>
<reference evidence="1" key="1">
    <citation type="submission" date="2021-10" db="EMBL/GenBank/DDBJ databases">
        <title>Anaerobic single-cell dispensing facilitates the cultivation of human gut bacteria.</title>
        <authorList>
            <person name="Afrizal A."/>
        </authorList>
    </citation>
    <scope>NUCLEOTIDE SEQUENCE</scope>
    <source>
        <strain evidence="1">CLA-AA-H250</strain>
    </source>
</reference>
<dbReference type="EMBL" id="JAJEQC010000012">
    <property type="protein sequence ID" value="MCC2137629.1"/>
    <property type="molecule type" value="Genomic_DNA"/>
</dbReference>
<gene>
    <name evidence="1" type="ORF">LKD31_11490</name>
</gene>
<proteinExistence type="predicted"/>
<dbReference type="RefSeq" id="WP_308449811.1">
    <property type="nucleotide sequence ID" value="NZ_JAJEQC010000012.1"/>
</dbReference>